<dbReference type="InterPro" id="IPR045540">
    <property type="entry name" value="YegS/DAGK_C"/>
</dbReference>
<comment type="subcellular location">
    <subcellularLocation>
        <location evidence="1">Endomembrane system</location>
    </subcellularLocation>
</comment>
<dbReference type="GO" id="GO:0005524">
    <property type="term" value="F:ATP binding"/>
    <property type="evidence" value="ECO:0007669"/>
    <property type="project" value="UniProtKB-KW"/>
</dbReference>
<evidence type="ECO:0000256" key="2">
    <source>
        <dbReference type="ARBA" id="ARBA00022679"/>
    </source>
</evidence>
<protein>
    <recommendedName>
        <fullName evidence="7">sphingosine kinase</fullName>
        <ecNumber evidence="7">2.7.1.91</ecNumber>
    </recommendedName>
</protein>
<dbReference type="PROSITE" id="PS50146">
    <property type="entry name" value="DAGK"/>
    <property type="match status" value="1"/>
</dbReference>
<dbReference type="SUPFAM" id="SSF111331">
    <property type="entry name" value="NAD kinase/diacylglycerol kinase-like"/>
    <property type="match status" value="1"/>
</dbReference>
<dbReference type="EMBL" id="OV651816">
    <property type="protein sequence ID" value="CAH1109590.1"/>
    <property type="molecule type" value="Genomic_DNA"/>
</dbReference>
<dbReference type="EC" id="2.7.1.91" evidence="7"/>
<dbReference type="Gene3D" id="3.40.50.10330">
    <property type="entry name" value="Probable inorganic polyphosphate/atp-NAD kinase, domain 1"/>
    <property type="match status" value="1"/>
</dbReference>
<evidence type="ECO:0000259" key="8">
    <source>
        <dbReference type="PROSITE" id="PS50146"/>
    </source>
</evidence>
<dbReference type="GO" id="GO:0042981">
    <property type="term" value="P:regulation of apoptotic process"/>
    <property type="evidence" value="ECO:0007669"/>
    <property type="project" value="UniProtKB-ARBA"/>
</dbReference>
<evidence type="ECO:0000256" key="6">
    <source>
        <dbReference type="ARBA" id="ARBA00023136"/>
    </source>
</evidence>
<proteinExistence type="predicted"/>
<dbReference type="PANTHER" id="PTHR12358">
    <property type="entry name" value="SPHINGOSINE KINASE"/>
    <property type="match status" value="1"/>
</dbReference>
<dbReference type="Proteomes" id="UP001153636">
    <property type="component" value="Chromosome 4"/>
</dbReference>
<evidence type="ECO:0000256" key="7">
    <source>
        <dbReference type="ARBA" id="ARBA00044037"/>
    </source>
</evidence>
<dbReference type="FunFam" id="3.40.50.10330:FF:000005">
    <property type="entry name" value="Sphingosine kinase 2"/>
    <property type="match status" value="1"/>
</dbReference>
<dbReference type="GO" id="GO:0016020">
    <property type="term" value="C:membrane"/>
    <property type="evidence" value="ECO:0007669"/>
    <property type="project" value="TreeGrafter"/>
</dbReference>
<name>A0A9P0D045_9CUCU</name>
<sequence>MDIQRDDQNLNQILLEETFYVLTKKNCVFKVRLTRQGLHLIKESELNFKEQVIPIRDIVGCRCLRSKKQSKRCVCQSITRSTSLEVVEETSGDLDVNDTSAYLYIYAYLFQDTKAASKKRERTIITLRFRSFDKFEDNNREAQRWRTIIKKLIKGDIVTNSTILEFSSSQKHRESRKLLVLCNPKSGSGRAKELFQDKVAPVLEEAEIPFDMYLTKHSNYAREFVRSNNLFQWTGIITVGGDGIFYEVLNGLFERSDWSEVIKSIPVGVIPGGSGNGLARSIAHYYGEPYLPSPTLPAALAIVRNHYAPMDLVRIETTTQIIFSFLSVGWGLLSDIDIESEKLRILGGQRFTIWSLARLIGLRSYGGKLWYLPAEVPLVDPKENLIFSNNIGSNTDLPTEVNLETKGRARVDSWYSANSRRSAYFSATGSSYQSTAEEAVADGGVNSSPQEKPRMYGPASQIPGLMAPVPSDWKCISGRFVLVHACYQSHLGGDLLFAPDATLNDGRIWLLIVQAGASRSQLLHFLLGLSTGAHATSKSFEGLVQLIPVNAFRIEPDMSEEGYMTVDGELVDYGPIQAEVFPSLCRVMVP</sequence>
<keyword evidence="6" id="KW-0472">Membrane</keyword>
<keyword evidence="10" id="KW-1185">Reference proteome</keyword>
<dbReference type="InterPro" id="IPR017438">
    <property type="entry name" value="ATP-NAD_kinase_N"/>
</dbReference>
<keyword evidence="3" id="KW-0547">Nucleotide-binding</keyword>
<dbReference type="OrthoDB" id="3853857at2759"/>
<evidence type="ECO:0000313" key="9">
    <source>
        <dbReference type="EMBL" id="CAH1109590.1"/>
    </source>
</evidence>
<dbReference type="GO" id="GO:0008481">
    <property type="term" value="F:sphingosine kinase activity"/>
    <property type="evidence" value="ECO:0007669"/>
    <property type="project" value="UniProtKB-EC"/>
</dbReference>
<dbReference type="InterPro" id="IPR016064">
    <property type="entry name" value="NAD/diacylglycerol_kinase_sf"/>
</dbReference>
<dbReference type="Pfam" id="PF19279">
    <property type="entry name" value="YegS_C"/>
    <property type="match status" value="1"/>
</dbReference>
<evidence type="ECO:0000256" key="3">
    <source>
        <dbReference type="ARBA" id="ARBA00022741"/>
    </source>
</evidence>
<dbReference type="InterPro" id="IPR050187">
    <property type="entry name" value="Lipid_Phosphate_FormReg"/>
</dbReference>
<dbReference type="SMART" id="SM00046">
    <property type="entry name" value="DAGKc"/>
    <property type="match status" value="1"/>
</dbReference>
<dbReference type="PANTHER" id="PTHR12358:SF112">
    <property type="entry name" value="LD11247P-RELATED"/>
    <property type="match status" value="1"/>
</dbReference>
<evidence type="ECO:0000256" key="5">
    <source>
        <dbReference type="ARBA" id="ARBA00022840"/>
    </source>
</evidence>
<dbReference type="InterPro" id="IPR001206">
    <property type="entry name" value="Diacylglycerol_kinase_cat_dom"/>
</dbReference>
<keyword evidence="2" id="KW-0808">Transferase</keyword>
<dbReference type="Gene3D" id="2.60.200.40">
    <property type="match status" value="1"/>
</dbReference>
<evidence type="ECO:0000256" key="1">
    <source>
        <dbReference type="ARBA" id="ARBA00004308"/>
    </source>
</evidence>
<dbReference type="Pfam" id="PF00781">
    <property type="entry name" value="DAGK_cat"/>
    <property type="match status" value="1"/>
</dbReference>
<gene>
    <name evidence="9" type="ORF">PSYICH_LOCUS10703</name>
</gene>
<feature type="domain" description="DAGKc" evidence="8">
    <location>
        <begin position="173"/>
        <end position="319"/>
    </location>
</feature>
<dbReference type="GO" id="GO:0012505">
    <property type="term" value="C:endomembrane system"/>
    <property type="evidence" value="ECO:0007669"/>
    <property type="project" value="UniProtKB-SubCell"/>
</dbReference>
<evidence type="ECO:0000313" key="10">
    <source>
        <dbReference type="Proteomes" id="UP001153636"/>
    </source>
</evidence>
<dbReference type="AlphaFoldDB" id="A0A9P0D045"/>
<keyword evidence="4" id="KW-0418">Kinase</keyword>
<dbReference type="GO" id="GO:0046512">
    <property type="term" value="P:sphingosine biosynthetic process"/>
    <property type="evidence" value="ECO:0007669"/>
    <property type="project" value="TreeGrafter"/>
</dbReference>
<organism evidence="9 10">
    <name type="scientific">Psylliodes chrysocephalus</name>
    <dbReference type="NCBI Taxonomy" id="3402493"/>
    <lineage>
        <taxon>Eukaryota</taxon>
        <taxon>Metazoa</taxon>
        <taxon>Ecdysozoa</taxon>
        <taxon>Arthropoda</taxon>
        <taxon>Hexapoda</taxon>
        <taxon>Insecta</taxon>
        <taxon>Pterygota</taxon>
        <taxon>Neoptera</taxon>
        <taxon>Endopterygota</taxon>
        <taxon>Coleoptera</taxon>
        <taxon>Polyphaga</taxon>
        <taxon>Cucujiformia</taxon>
        <taxon>Chrysomeloidea</taxon>
        <taxon>Chrysomelidae</taxon>
        <taxon>Galerucinae</taxon>
        <taxon>Alticini</taxon>
        <taxon>Psylliodes</taxon>
    </lineage>
</organism>
<dbReference type="GO" id="GO:0005737">
    <property type="term" value="C:cytoplasm"/>
    <property type="evidence" value="ECO:0007669"/>
    <property type="project" value="TreeGrafter"/>
</dbReference>
<keyword evidence="5" id="KW-0067">ATP-binding</keyword>
<accession>A0A9P0D045</accession>
<evidence type="ECO:0000256" key="4">
    <source>
        <dbReference type="ARBA" id="ARBA00022777"/>
    </source>
</evidence>
<reference evidence="9" key="1">
    <citation type="submission" date="2022-01" db="EMBL/GenBank/DDBJ databases">
        <authorList>
            <person name="King R."/>
        </authorList>
    </citation>
    <scope>NUCLEOTIDE SEQUENCE</scope>
</reference>